<keyword evidence="5 9" id="KW-0694">RNA-binding</keyword>
<keyword evidence="6 9" id="KW-0689">Ribosomal protein</keyword>
<comment type="function">
    <text evidence="9">Binds directly to 23S rRNA. The L1 stalk is quite mobile in the ribosome, and is involved in E site tRNA release.</text>
</comment>
<name>A0ABZ2GW76_9GAMM</name>
<comment type="function">
    <text evidence="9">Protein L1 is also a translational repressor protein, it controls the translation of the L11 operon by binding to its mRNA.</text>
</comment>
<evidence type="ECO:0000256" key="5">
    <source>
        <dbReference type="ARBA" id="ARBA00022884"/>
    </source>
</evidence>
<keyword evidence="3 9" id="KW-0699">rRNA-binding</keyword>
<dbReference type="InterPro" id="IPR028364">
    <property type="entry name" value="Ribosomal_uL1/biogenesis"/>
</dbReference>
<dbReference type="PANTHER" id="PTHR36427">
    <property type="entry name" value="54S RIBOSOMAL PROTEIN L1, MITOCHONDRIAL"/>
    <property type="match status" value="1"/>
</dbReference>
<keyword evidence="2 9" id="KW-0678">Repressor</keyword>
<dbReference type="InterPro" id="IPR002143">
    <property type="entry name" value="Ribosomal_uL1"/>
</dbReference>
<comment type="similarity">
    <text evidence="1 9 10">Belongs to the universal ribosomal protein uL1 family.</text>
</comment>
<evidence type="ECO:0000256" key="10">
    <source>
        <dbReference type="RuleBase" id="RU000659"/>
    </source>
</evidence>
<dbReference type="InterPro" id="IPR016095">
    <property type="entry name" value="Ribosomal_uL1_3-a/b-sand"/>
</dbReference>
<dbReference type="Gene3D" id="3.30.190.20">
    <property type="match status" value="1"/>
</dbReference>
<evidence type="ECO:0000256" key="9">
    <source>
        <dbReference type="HAMAP-Rule" id="MF_01318"/>
    </source>
</evidence>
<dbReference type="InterPro" id="IPR005878">
    <property type="entry name" value="Ribosom_uL1_bac-type"/>
</dbReference>
<evidence type="ECO:0000256" key="3">
    <source>
        <dbReference type="ARBA" id="ARBA00022730"/>
    </source>
</evidence>
<dbReference type="NCBIfam" id="TIGR01169">
    <property type="entry name" value="rplA_bact"/>
    <property type="match status" value="1"/>
</dbReference>
<dbReference type="Gene3D" id="3.40.50.790">
    <property type="match status" value="1"/>
</dbReference>
<dbReference type="RefSeq" id="WP_338516219.1">
    <property type="nucleotide sequence ID" value="NZ_CP135137.1"/>
</dbReference>
<evidence type="ECO:0000256" key="6">
    <source>
        <dbReference type="ARBA" id="ARBA00022980"/>
    </source>
</evidence>
<evidence type="ECO:0000313" key="12">
    <source>
        <dbReference type="Proteomes" id="UP001368618"/>
    </source>
</evidence>
<evidence type="ECO:0000256" key="8">
    <source>
        <dbReference type="ARBA" id="ARBA00035241"/>
    </source>
</evidence>
<keyword evidence="4 9" id="KW-0810">Translation regulation</keyword>
<organism evidence="11 12">
    <name type="scientific">Candidatus Legionella polyplacis</name>
    <dbReference type="NCBI Taxonomy" id="2005262"/>
    <lineage>
        <taxon>Bacteria</taxon>
        <taxon>Pseudomonadati</taxon>
        <taxon>Pseudomonadota</taxon>
        <taxon>Gammaproteobacteria</taxon>
        <taxon>Legionellales</taxon>
        <taxon>Legionellaceae</taxon>
        <taxon>Legionella</taxon>
    </lineage>
</organism>
<dbReference type="InterPro" id="IPR023673">
    <property type="entry name" value="Ribosomal_uL1_CS"/>
</dbReference>
<dbReference type="PIRSF" id="PIRSF002155">
    <property type="entry name" value="Ribosomal_L1"/>
    <property type="match status" value="1"/>
</dbReference>
<dbReference type="InterPro" id="IPR023674">
    <property type="entry name" value="Ribosomal_uL1-like"/>
</dbReference>
<evidence type="ECO:0000256" key="1">
    <source>
        <dbReference type="ARBA" id="ARBA00010531"/>
    </source>
</evidence>
<evidence type="ECO:0000313" key="11">
    <source>
        <dbReference type="EMBL" id="WWR11698.1"/>
    </source>
</evidence>
<comment type="subunit">
    <text evidence="9">Part of the 50S ribosomal subunit.</text>
</comment>
<accession>A0ABZ2GW76</accession>
<sequence length="231" mass="26011">MTKISRKRKDINRLINYNSLYKIDDAIEFLKKFSSKKFEESVDLSINLNIDIKNPEHFIKSSIYMPNGLGKIFRVAVFAQGDKLIEAENAGADLSGFEDLFKEIKNGNLNFDIVISTPDSMNLVKRLGKILGPRGLMPNIKMGTITNDVSKAVLNAKSGQVYYKTDKYGIIHCKIGKITFSCKKLLENINVLIFDLKKNKPISVKGNFFKKMFLSTTMGPSLSIDISTLIK</sequence>
<keyword evidence="7 9" id="KW-0687">Ribonucleoprotein</keyword>
<proteinExistence type="inferred from homology"/>
<dbReference type="Proteomes" id="UP001368618">
    <property type="component" value="Chromosome"/>
</dbReference>
<evidence type="ECO:0000256" key="7">
    <source>
        <dbReference type="ARBA" id="ARBA00023274"/>
    </source>
</evidence>
<dbReference type="EMBL" id="CP135137">
    <property type="protein sequence ID" value="WWR11698.1"/>
    <property type="molecule type" value="Genomic_DNA"/>
</dbReference>
<evidence type="ECO:0000256" key="2">
    <source>
        <dbReference type="ARBA" id="ARBA00022491"/>
    </source>
</evidence>
<gene>
    <name evidence="9 11" type="primary">rplA</name>
    <name evidence="11" type="ORF">RQL39_00835</name>
</gene>
<keyword evidence="9" id="KW-0820">tRNA-binding</keyword>
<dbReference type="SUPFAM" id="SSF56808">
    <property type="entry name" value="Ribosomal protein L1"/>
    <property type="match status" value="1"/>
</dbReference>
<reference evidence="11" key="1">
    <citation type="submission" date="2023-09" db="EMBL/GenBank/DDBJ databases">
        <title>Genomes of two closely related lineages of the louse Polyplax serrata with different host specificities.</title>
        <authorList>
            <person name="Martinu J."/>
            <person name="Tarabai H."/>
            <person name="Stefka J."/>
            <person name="Hypsa V."/>
        </authorList>
    </citation>
    <scope>NUCLEOTIDE SEQUENCE [LARGE SCALE GENOMIC DNA]</scope>
    <source>
        <strain evidence="11">98ZLc_SE</strain>
    </source>
</reference>
<dbReference type="GO" id="GO:0005840">
    <property type="term" value="C:ribosome"/>
    <property type="evidence" value="ECO:0007669"/>
    <property type="project" value="UniProtKB-KW"/>
</dbReference>
<keyword evidence="12" id="KW-1185">Reference proteome</keyword>
<dbReference type="Pfam" id="PF00687">
    <property type="entry name" value="Ribosomal_L1"/>
    <property type="match status" value="1"/>
</dbReference>
<dbReference type="CDD" id="cd00403">
    <property type="entry name" value="Ribosomal_L1"/>
    <property type="match status" value="1"/>
</dbReference>
<protein>
    <recommendedName>
        <fullName evidence="8 9">Large ribosomal subunit protein uL1</fullName>
    </recommendedName>
</protein>
<dbReference type="PANTHER" id="PTHR36427:SF3">
    <property type="entry name" value="LARGE RIBOSOMAL SUBUNIT PROTEIN UL1M"/>
    <property type="match status" value="1"/>
</dbReference>
<dbReference type="HAMAP" id="MF_01318_B">
    <property type="entry name" value="Ribosomal_uL1_B"/>
    <property type="match status" value="1"/>
</dbReference>
<dbReference type="PROSITE" id="PS01199">
    <property type="entry name" value="RIBOSOMAL_L1"/>
    <property type="match status" value="1"/>
</dbReference>
<evidence type="ECO:0000256" key="4">
    <source>
        <dbReference type="ARBA" id="ARBA00022845"/>
    </source>
</evidence>